<accession>A0A662Z0C2</accession>
<evidence type="ECO:0000313" key="3">
    <source>
        <dbReference type="Proteomes" id="UP000243605"/>
    </source>
</evidence>
<gene>
    <name evidence="2" type="ORF">SAMN05192557_0152</name>
</gene>
<dbReference type="AlphaFoldDB" id="A0A662Z0C2"/>
<proteinExistence type="predicted"/>
<name>A0A662Z0C2_9STAP</name>
<evidence type="ECO:0000313" key="2">
    <source>
        <dbReference type="EMBL" id="SEV81310.1"/>
    </source>
</evidence>
<reference evidence="2 3" key="1">
    <citation type="submission" date="2016-10" db="EMBL/GenBank/DDBJ databases">
        <authorList>
            <person name="Varghese N."/>
            <person name="Submissions S."/>
        </authorList>
    </citation>
    <scope>NUCLEOTIDE SEQUENCE [LARGE SCALE GENOMIC DNA]</scope>
    <source>
        <strain evidence="2 3">IBRC-M10081</strain>
    </source>
</reference>
<keyword evidence="1" id="KW-1133">Transmembrane helix</keyword>
<sequence>MIDDLAMGEGRGGTINTNKTSIIVSLIYVAIAALILRYVVPNDVSLGMYSILPFGVVIIVFLFTYVFKYDYFEKDKSGDKE</sequence>
<dbReference type="Proteomes" id="UP000243605">
    <property type="component" value="Unassembled WGS sequence"/>
</dbReference>
<protein>
    <submittedName>
        <fullName evidence="2">Uncharacterized protein</fullName>
    </submittedName>
</protein>
<keyword evidence="3" id="KW-1185">Reference proteome</keyword>
<feature type="transmembrane region" description="Helical" evidence="1">
    <location>
        <begin position="21"/>
        <end position="40"/>
    </location>
</feature>
<organism evidence="2 3">
    <name type="scientific">Aliicoccus persicus</name>
    <dbReference type="NCBI Taxonomy" id="930138"/>
    <lineage>
        <taxon>Bacteria</taxon>
        <taxon>Bacillati</taxon>
        <taxon>Bacillota</taxon>
        <taxon>Bacilli</taxon>
        <taxon>Bacillales</taxon>
        <taxon>Staphylococcaceae</taxon>
        <taxon>Aliicoccus</taxon>
    </lineage>
</organism>
<dbReference type="EMBL" id="FOIT01000001">
    <property type="protein sequence ID" value="SEV81310.1"/>
    <property type="molecule type" value="Genomic_DNA"/>
</dbReference>
<evidence type="ECO:0000256" key="1">
    <source>
        <dbReference type="SAM" id="Phobius"/>
    </source>
</evidence>
<feature type="transmembrane region" description="Helical" evidence="1">
    <location>
        <begin position="46"/>
        <end position="67"/>
    </location>
</feature>
<keyword evidence="1" id="KW-0812">Transmembrane</keyword>
<keyword evidence="1" id="KW-0472">Membrane</keyword>
<dbReference type="RefSeq" id="WP_091472859.1">
    <property type="nucleotide sequence ID" value="NZ_FOIT01000001.1"/>
</dbReference>